<name>R2V8C7_9ENTE</name>
<dbReference type="PROSITE" id="PS51257">
    <property type="entry name" value="PROKAR_LIPOPROTEIN"/>
    <property type="match status" value="1"/>
</dbReference>
<protein>
    <recommendedName>
        <fullName evidence="5">Lipoprotein</fullName>
    </recommendedName>
</protein>
<evidence type="ECO:0008006" key="5">
    <source>
        <dbReference type="Google" id="ProtNLM"/>
    </source>
</evidence>
<comment type="caution">
    <text evidence="1">The sequence shown here is derived from an EMBL/GenBank/DDBJ whole genome shotgun (WGS) entry which is preliminary data.</text>
</comment>
<dbReference type="AlphaFoldDB" id="R2V8C7"/>
<dbReference type="Proteomes" id="UP000013750">
    <property type="component" value="Unassembled WGS sequence"/>
</dbReference>
<sequence length="135" mass="15367">MSKRRLFLLLLLIGVGCFVKSKSVSQSLQSGGEGTYLLSLPCKIETLHKDRLLVTSLEEIDGVVSEHSEITVYFTEQSKPEGLQVNERIDLRFLRLEKKGRKNYIQLISPNTIEKEGTDLLAQERSSSRDPWKTE</sequence>
<dbReference type="EMBL" id="AJDQ01000012">
    <property type="protein sequence ID" value="EOI53926.1"/>
    <property type="molecule type" value="Genomic_DNA"/>
</dbReference>
<gene>
    <name evidence="2" type="ORF">I592_00083</name>
    <name evidence="1" type="ORF">UKC_03879</name>
</gene>
<evidence type="ECO:0000313" key="3">
    <source>
        <dbReference type="Proteomes" id="UP000013750"/>
    </source>
</evidence>
<organism evidence="1 3">
    <name type="scientific">Enterococcus gilvus ATCC BAA-350</name>
    <dbReference type="NCBI Taxonomy" id="1158614"/>
    <lineage>
        <taxon>Bacteria</taxon>
        <taxon>Bacillati</taxon>
        <taxon>Bacillota</taxon>
        <taxon>Bacilli</taxon>
        <taxon>Lactobacillales</taxon>
        <taxon>Enterococcaceae</taxon>
        <taxon>Enterococcus</taxon>
    </lineage>
</organism>
<evidence type="ECO:0000313" key="4">
    <source>
        <dbReference type="Proteomes" id="UP000014160"/>
    </source>
</evidence>
<accession>R2V8C7</accession>
<dbReference type="HOGENOM" id="CLU_1882545_0_0_9"/>
<keyword evidence="4" id="KW-1185">Reference proteome</keyword>
<dbReference type="PATRIC" id="fig|1158614.3.peg.3872"/>
<proteinExistence type="predicted"/>
<dbReference type="Proteomes" id="UP000014160">
    <property type="component" value="Unassembled WGS sequence"/>
</dbReference>
<dbReference type="EMBL" id="ASWH01000001">
    <property type="protein sequence ID" value="EOW80799.1"/>
    <property type="molecule type" value="Genomic_DNA"/>
</dbReference>
<evidence type="ECO:0000313" key="1">
    <source>
        <dbReference type="EMBL" id="EOI53926.1"/>
    </source>
</evidence>
<reference evidence="2 4" key="2">
    <citation type="submission" date="2013-03" db="EMBL/GenBank/DDBJ databases">
        <title>The Genome Sequence of Enterococcus gilvus ATCC BAA-350 (PacBio/Illumina hybrid assembly).</title>
        <authorList>
            <consortium name="The Broad Institute Genomics Platform"/>
            <consortium name="The Broad Institute Genome Sequencing Center for Infectious Disease"/>
            <person name="Earl A."/>
            <person name="Russ C."/>
            <person name="Gilmore M."/>
            <person name="Surin D."/>
            <person name="Walker B."/>
            <person name="Young S."/>
            <person name="Zeng Q."/>
            <person name="Gargeya S."/>
            <person name="Fitzgerald M."/>
            <person name="Haas B."/>
            <person name="Abouelleil A."/>
            <person name="Allen A.W."/>
            <person name="Alvarado L."/>
            <person name="Arachchi H.M."/>
            <person name="Berlin A.M."/>
            <person name="Chapman S.B."/>
            <person name="Gainer-Dewar J."/>
            <person name="Goldberg J."/>
            <person name="Griggs A."/>
            <person name="Gujja S."/>
            <person name="Hansen M."/>
            <person name="Howarth C."/>
            <person name="Imamovic A."/>
            <person name="Ireland A."/>
            <person name="Larimer J."/>
            <person name="McCowan C."/>
            <person name="Murphy C."/>
            <person name="Pearson M."/>
            <person name="Poon T.W."/>
            <person name="Priest M."/>
            <person name="Roberts A."/>
            <person name="Saif S."/>
            <person name="Shea T."/>
            <person name="Sisk P."/>
            <person name="Sykes S."/>
            <person name="Wortman J."/>
            <person name="Nusbaum C."/>
            <person name="Birren B."/>
        </authorList>
    </citation>
    <scope>NUCLEOTIDE SEQUENCE [LARGE SCALE GENOMIC DNA]</scope>
    <source>
        <strain evidence="2 4">ATCC BAA-350</strain>
    </source>
</reference>
<reference evidence="1 3" key="1">
    <citation type="submission" date="2013-02" db="EMBL/GenBank/DDBJ databases">
        <title>The Genome Sequence of Enterococcus gilvus ATCC BAA-350.</title>
        <authorList>
            <consortium name="The Broad Institute Genome Sequencing Platform"/>
            <consortium name="The Broad Institute Genome Sequencing Center for Infectious Disease"/>
            <person name="Earl A.M."/>
            <person name="Gilmore M.S."/>
            <person name="Lebreton F."/>
            <person name="Walker B."/>
            <person name="Young S.K."/>
            <person name="Zeng Q."/>
            <person name="Gargeya S."/>
            <person name="Fitzgerald M."/>
            <person name="Haas B."/>
            <person name="Abouelleil A."/>
            <person name="Alvarado L."/>
            <person name="Arachchi H.M."/>
            <person name="Berlin A.M."/>
            <person name="Chapman S.B."/>
            <person name="Dewar J."/>
            <person name="Goldberg J."/>
            <person name="Griggs A."/>
            <person name="Gujja S."/>
            <person name="Hansen M."/>
            <person name="Howarth C."/>
            <person name="Imamovic A."/>
            <person name="Larimer J."/>
            <person name="McCowan C."/>
            <person name="Murphy C."/>
            <person name="Neiman D."/>
            <person name="Pearson M."/>
            <person name="Priest M."/>
            <person name="Roberts A."/>
            <person name="Saif S."/>
            <person name="Shea T."/>
            <person name="Sisk P."/>
            <person name="Sykes S."/>
            <person name="Wortman J."/>
            <person name="Nusbaum C."/>
            <person name="Birren B."/>
        </authorList>
    </citation>
    <scope>NUCLEOTIDE SEQUENCE [LARGE SCALE GENOMIC DNA]</scope>
    <source>
        <strain evidence="1 3">ATCC BAA-350</strain>
    </source>
</reference>
<evidence type="ECO:0000313" key="2">
    <source>
        <dbReference type="EMBL" id="EOW80799.1"/>
    </source>
</evidence>